<accession>A0A0E9TKW5</accession>
<name>A0A0E9TKW5_ANGAN</name>
<organism evidence="1">
    <name type="scientific">Anguilla anguilla</name>
    <name type="common">European freshwater eel</name>
    <name type="synonym">Muraena anguilla</name>
    <dbReference type="NCBI Taxonomy" id="7936"/>
    <lineage>
        <taxon>Eukaryota</taxon>
        <taxon>Metazoa</taxon>
        <taxon>Chordata</taxon>
        <taxon>Craniata</taxon>
        <taxon>Vertebrata</taxon>
        <taxon>Euteleostomi</taxon>
        <taxon>Actinopterygii</taxon>
        <taxon>Neopterygii</taxon>
        <taxon>Teleostei</taxon>
        <taxon>Anguilliformes</taxon>
        <taxon>Anguillidae</taxon>
        <taxon>Anguilla</taxon>
    </lineage>
</organism>
<protein>
    <submittedName>
        <fullName evidence="1">Uncharacterized protein</fullName>
    </submittedName>
</protein>
<reference evidence="1" key="2">
    <citation type="journal article" date="2015" name="Fish Shellfish Immunol.">
        <title>Early steps in the European eel (Anguilla anguilla)-Vibrio vulnificus interaction in the gills: Role of the RtxA13 toxin.</title>
        <authorList>
            <person name="Callol A."/>
            <person name="Pajuelo D."/>
            <person name="Ebbesson L."/>
            <person name="Teles M."/>
            <person name="MacKenzie S."/>
            <person name="Amaro C."/>
        </authorList>
    </citation>
    <scope>NUCLEOTIDE SEQUENCE</scope>
</reference>
<dbReference type="AlphaFoldDB" id="A0A0E9TKW5"/>
<reference evidence="1" key="1">
    <citation type="submission" date="2014-11" db="EMBL/GenBank/DDBJ databases">
        <authorList>
            <person name="Amaro Gonzalez C."/>
        </authorList>
    </citation>
    <scope>NUCLEOTIDE SEQUENCE</scope>
</reference>
<sequence length="54" mass="5907">MQTQGNGPAGQTSPTSRFQVKDCTENREINSWFGFADFVTACTKITASEDSAFQ</sequence>
<dbReference type="EMBL" id="GBXM01055062">
    <property type="protein sequence ID" value="JAH53515.1"/>
    <property type="molecule type" value="Transcribed_RNA"/>
</dbReference>
<proteinExistence type="predicted"/>
<evidence type="ECO:0000313" key="1">
    <source>
        <dbReference type="EMBL" id="JAH53515.1"/>
    </source>
</evidence>